<reference evidence="1" key="1">
    <citation type="submission" date="2021-08" db="EMBL/GenBank/DDBJ databases">
        <authorList>
            <person name="Nwanade C."/>
            <person name="Wang M."/>
            <person name="Masoudi A."/>
            <person name="Yu Z."/>
            <person name="Liu J."/>
        </authorList>
    </citation>
    <scope>NUCLEOTIDE SEQUENCE</scope>
    <source>
        <strain evidence="1">S122</strain>
    </source>
</reference>
<gene>
    <name evidence="1" type="ORF">K3721_04145</name>
</gene>
<evidence type="ECO:0000313" key="1">
    <source>
        <dbReference type="EMBL" id="UWQ54728.1"/>
    </source>
</evidence>
<accession>A0A9Q9M3L7</accession>
<sequence>MQDHHDTDKTTSTAAEHLVNLLSPSARDALEYLIRESMDAELEWVSKIVSRQLIIARSGLLESRHFQKPAGEDGSDQLQVTDQDIEKIAALACKPRITDEERKYLAEMGIRFEGLTSAVQLEELHPDIQTIEDVIDQIDGSDLPGLDVVLNAIRDDIRPGVVLRFLQAHQVDLCDELGEPMTPIDWLRCGGDMGSVVRLAREI</sequence>
<evidence type="ECO:0000313" key="2">
    <source>
        <dbReference type="Proteomes" id="UP001058713"/>
    </source>
</evidence>
<dbReference type="KEGG" id="lcae:K3721_04145"/>
<proteinExistence type="predicted"/>
<protein>
    <submittedName>
        <fullName evidence="1">Uncharacterized protein</fullName>
    </submittedName>
</protein>
<dbReference type="RefSeq" id="WP_259971953.1">
    <property type="nucleotide sequence ID" value="NZ_CP081070.1"/>
</dbReference>
<organism evidence="1 2">
    <name type="scientific">Leisingera caerulea</name>
    <name type="common">Phaeobacter caeruleus</name>
    <dbReference type="NCBI Taxonomy" id="506591"/>
    <lineage>
        <taxon>Bacteria</taxon>
        <taxon>Pseudomonadati</taxon>
        <taxon>Pseudomonadota</taxon>
        <taxon>Alphaproteobacteria</taxon>
        <taxon>Rhodobacterales</taxon>
        <taxon>Roseobacteraceae</taxon>
        <taxon>Leisingera</taxon>
    </lineage>
</organism>
<dbReference type="Proteomes" id="UP001058713">
    <property type="component" value="Chromosome"/>
</dbReference>
<dbReference type="EMBL" id="CP081070">
    <property type="protein sequence ID" value="UWQ54728.1"/>
    <property type="molecule type" value="Genomic_DNA"/>
</dbReference>
<dbReference type="AlphaFoldDB" id="A0A9Q9M3L7"/>
<name>A0A9Q9M3L7_LEICA</name>